<dbReference type="CDD" id="cd00077">
    <property type="entry name" value="HDc"/>
    <property type="match status" value="1"/>
</dbReference>
<feature type="domain" description="HD" evidence="12">
    <location>
        <begin position="30"/>
        <end position="125"/>
    </location>
</feature>
<keyword evidence="14" id="KW-1185">Reference proteome</keyword>
<evidence type="ECO:0000256" key="2">
    <source>
        <dbReference type="ARBA" id="ARBA00022723"/>
    </source>
</evidence>
<keyword evidence="3" id="KW-0378">Hydrolase</keyword>
<dbReference type="CTD" id="374659"/>
<dbReference type="InParanoid" id="A0A7M7RDN5"/>
<comment type="function">
    <text evidence="6">ppGpp hydrolyzing enzyme involved in starvation response.</text>
</comment>
<evidence type="ECO:0000256" key="8">
    <source>
        <dbReference type="ARBA" id="ARBA00040793"/>
    </source>
</evidence>
<evidence type="ECO:0000256" key="10">
    <source>
        <dbReference type="ARBA" id="ARBA00041770"/>
    </source>
</evidence>
<dbReference type="PANTHER" id="PTHR46246:SF1">
    <property type="entry name" value="GUANOSINE-3',5'-BIS(DIPHOSPHATE) 3'-PYROPHOSPHOHYDROLASE MESH1"/>
    <property type="match status" value="1"/>
</dbReference>
<dbReference type="GO" id="GO:0008893">
    <property type="term" value="F:guanosine-3',5'-bis(diphosphate) 3'-diphosphatase activity"/>
    <property type="evidence" value="ECO:0000318"/>
    <property type="project" value="GO_Central"/>
</dbReference>
<evidence type="ECO:0000256" key="9">
    <source>
        <dbReference type="ARBA" id="ARBA00041464"/>
    </source>
</evidence>
<dbReference type="KEGG" id="spu:579637"/>
<keyword evidence="4" id="KW-0464">Manganese</keyword>
<dbReference type="Proteomes" id="UP000007110">
    <property type="component" value="Unassembled WGS sequence"/>
</dbReference>
<dbReference type="FunCoup" id="A0A7M7RDN5">
    <property type="interactions" value="207"/>
</dbReference>
<evidence type="ECO:0000256" key="1">
    <source>
        <dbReference type="ARBA" id="ARBA00001936"/>
    </source>
</evidence>
<proteinExistence type="inferred from homology"/>
<dbReference type="PANTHER" id="PTHR46246">
    <property type="entry name" value="GUANOSINE-3',5'-BIS(DIPHOSPHATE) 3'-PYROPHOSPHOHYDROLASE MESH1"/>
    <property type="match status" value="1"/>
</dbReference>
<dbReference type="SUPFAM" id="SSF109604">
    <property type="entry name" value="HD-domain/PDEase-like"/>
    <property type="match status" value="1"/>
</dbReference>
<sequence>MDLVELVDCVDFSAKKHTNQRRKNAAETPYINHPIGVARILAKEAGVSDLATLQAAILHDTVEDTDTTFEEIEKQFGKEVRDIVDDVTDDKSLPKMERKRRQIEHASHCCPKAKLVKLADKLYNLRDLDQEIPRGWTKERAQEYFQWGSQVVQGLRGTNKEMEASLDKLFKKHGVVTET</sequence>
<comment type="cofactor">
    <cofactor evidence="1">
        <name>Mn(2+)</name>
        <dbReference type="ChEBI" id="CHEBI:29035"/>
    </cofactor>
</comment>
<dbReference type="EnsemblMetazoa" id="XM_779742">
    <property type="protein sequence ID" value="XP_784835"/>
    <property type="gene ID" value="LOC579637"/>
</dbReference>
<dbReference type="GeneID" id="579637"/>
<evidence type="ECO:0000256" key="3">
    <source>
        <dbReference type="ARBA" id="ARBA00022801"/>
    </source>
</evidence>
<organism evidence="13 14">
    <name type="scientific">Strongylocentrotus purpuratus</name>
    <name type="common">Purple sea urchin</name>
    <dbReference type="NCBI Taxonomy" id="7668"/>
    <lineage>
        <taxon>Eukaryota</taxon>
        <taxon>Metazoa</taxon>
        <taxon>Echinodermata</taxon>
        <taxon>Eleutherozoa</taxon>
        <taxon>Echinozoa</taxon>
        <taxon>Echinoidea</taxon>
        <taxon>Euechinoidea</taxon>
        <taxon>Echinacea</taxon>
        <taxon>Camarodonta</taxon>
        <taxon>Echinidea</taxon>
        <taxon>Strongylocentrotidae</taxon>
        <taxon>Strongylocentrotus</taxon>
    </lineage>
</organism>
<dbReference type="InterPro" id="IPR003607">
    <property type="entry name" value="HD/PDEase_dom"/>
</dbReference>
<dbReference type="InterPro" id="IPR052194">
    <property type="entry name" value="MESH1"/>
</dbReference>
<dbReference type="SMART" id="SM00471">
    <property type="entry name" value="HDc"/>
    <property type="match status" value="1"/>
</dbReference>
<evidence type="ECO:0000313" key="13">
    <source>
        <dbReference type="EnsemblMetazoa" id="XP_784835"/>
    </source>
</evidence>
<evidence type="ECO:0000256" key="6">
    <source>
        <dbReference type="ARBA" id="ARBA00037781"/>
    </source>
</evidence>
<evidence type="ECO:0000313" key="14">
    <source>
        <dbReference type="Proteomes" id="UP000007110"/>
    </source>
</evidence>
<dbReference type="OMA" id="PPWRERK"/>
<evidence type="ECO:0000256" key="7">
    <source>
        <dbReference type="ARBA" id="ARBA00038354"/>
    </source>
</evidence>
<name>A0A7M7RDN5_STRPU</name>
<evidence type="ECO:0000259" key="12">
    <source>
        <dbReference type="PROSITE" id="PS51831"/>
    </source>
</evidence>
<keyword evidence="2" id="KW-0479">Metal-binding</keyword>
<comment type="similarity">
    <text evidence="7">Belongs to the MESH1 family.</text>
</comment>
<dbReference type="FunFam" id="1.10.3210.10:FF:000012">
    <property type="entry name" value="HD domain containing 3"/>
    <property type="match status" value="1"/>
</dbReference>
<comment type="catalytic activity">
    <reaction evidence="11">
        <text>guanosine 3',5'-bis(diphosphate) + H2O = GDP + diphosphate + H(+)</text>
        <dbReference type="Rhea" id="RHEA:14253"/>
        <dbReference type="ChEBI" id="CHEBI:15377"/>
        <dbReference type="ChEBI" id="CHEBI:15378"/>
        <dbReference type="ChEBI" id="CHEBI:33019"/>
        <dbReference type="ChEBI" id="CHEBI:58189"/>
        <dbReference type="ChEBI" id="CHEBI:77828"/>
        <dbReference type="EC" id="3.1.7.2"/>
    </reaction>
</comment>
<dbReference type="EC" id="3.1.7.2" evidence="5"/>
<evidence type="ECO:0000256" key="5">
    <source>
        <dbReference type="ARBA" id="ARBA00024387"/>
    </source>
</evidence>
<protein>
    <recommendedName>
        <fullName evidence="8">Guanosine-3',5'-bis(diphosphate) 3'-pyrophosphohydrolase MESH1</fullName>
        <ecNumber evidence="5">3.1.7.2</ecNumber>
    </recommendedName>
    <alternativeName>
        <fullName evidence="9">Metazoan SpoT homolog 1</fullName>
    </alternativeName>
    <alternativeName>
        <fullName evidence="10">Penta-phosphate guanosine-3'-pyrophosphohydrolase</fullName>
    </alternativeName>
</protein>
<dbReference type="GO" id="GO:0046872">
    <property type="term" value="F:metal ion binding"/>
    <property type="evidence" value="ECO:0007669"/>
    <property type="project" value="UniProtKB-KW"/>
</dbReference>
<dbReference type="AlphaFoldDB" id="A0A7M7RDN5"/>
<accession>A0A7M7RDN5</accession>
<dbReference type="OrthoDB" id="430679at2759"/>
<dbReference type="Gene3D" id="1.10.3210.10">
    <property type="entry name" value="Hypothetical protein af1432"/>
    <property type="match status" value="1"/>
</dbReference>
<evidence type="ECO:0000256" key="4">
    <source>
        <dbReference type="ARBA" id="ARBA00023211"/>
    </source>
</evidence>
<evidence type="ECO:0000256" key="11">
    <source>
        <dbReference type="ARBA" id="ARBA00047968"/>
    </source>
</evidence>
<dbReference type="PROSITE" id="PS51831">
    <property type="entry name" value="HD"/>
    <property type="match status" value="1"/>
</dbReference>
<dbReference type="InterPro" id="IPR006674">
    <property type="entry name" value="HD_domain"/>
</dbReference>
<reference evidence="13" key="2">
    <citation type="submission" date="2021-01" db="UniProtKB">
        <authorList>
            <consortium name="EnsemblMetazoa"/>
        </authorList>
    </citation>
    <scope>IDENTIFICATION</scope>
</reference>
<dbReference type="Pfam" id="PF13328">
    <property type="entry name" value="HD_4"/>
    <property type="match status" value="1"/>
</dbReference>
<dbReference type="RefSeq" id="XP_784835.1">
    <property type="nucleotide sequence ID" value="XM_779742.4"/>
</dbReference>
<reference evidence="14" key="1">
    <citation type="submission" date="2015-02" db="EMBL/GenBank/DDBJ databases">
        <title>Genome sequencing for Strongylocentrotus purpuratus.</title>
        <authorList>
            <person name="Murali S."/>
            <person name="Liu Y."/>
            <person name="Vee V."/>
            <person name="English A."/>
            <person name="Wang M."/>
            <person name="Skinner E."/>
            <person name="Han Y."/>
            <person name="Muzny D.M."/>
            <person name="Worley K.C."/>
            <person name="Gibbs R.A."/>
        </authorList>
    </citation>
    <scope>NUCLEOTIDE SEQUENCE</scope>
</reference>